<accession>A0AA37WYX6</accession>
<name>A0AA37WYX6_9GAMM</name>
<sequence>MSNTERVSAPWWYWIAAVVGLLWNLMGLAAYLMHVSLTPEEIAALPQAEQALHQAFPSWALIAFSIAVYSGTLGCVLLLARRAMAKSLLILSLLGVLVQNSYSLLLSDAVAVYGNQAIIMPTLVIIVGALLIWLCTHSINKKWILA</sequence>
<keyword evidence="1" id="KW-0472">Membrane</keyword>
<evidence type="ECO:0000256" key="1">
    <source>
        <dbReference type="SAM" id="Phobius"/>
    </source>
</evidence>
<evidence type="ECO:0000313" key="2">
    <source>
        <dbReference type="EMBL" id="GLS83616.1"/>
    </source>
</evidence>
<dbReference type="AlphaFoldDB" id="A0AA37WYX6"/>
<dbReference type="EMBL" id="BSPO01000003">
    <property type="protein sequence ID" value="GLS83616.1"/>
    <property type="molecule type" value="Genomic_DNA"/>
</dbReference>
<keyword evidence="1" id="KW-0812">Transmembrane</keyword>
<reference evidence="2 3" key="1">
    <citation type="journal article" date="2014" name="Int. J. Syst. Evol. Microbiol.">
        <title>Complete genome sequence of Corynebacterium casei LMG S-19264T (=DSM 44701T), isolated from a smear-ripened cheese.</title>
        <authorList>
            <consortium name="US DOE Joint Genome Institute (JGI-PGF)"/>
            <person name="Walter F."/>
            <person name="Albersmeier A."/>
            <person name="Kalinowski J."/>
            <person name="Ruckert C."/>
        </authorList>
    </citation>
    <scope>NUCLEOTIDE SEQUENCE [LARGE SCALE GENOMIC DNA]</scope>
    <source>
        <strain evidence="2 3">NBRC 112785</strain>
    </source>
</reference>
<comment type="caution">
    <text evidence="2">The sequence shown here is derived from an EMBL/GenBank/DDBJ whole genome shotgun (WGS) entry which is preliminary data.</text>
</comment>
<keyword evidence="1" id="KW-1133">Transmembrane helix</keyword>
<evidence type="ECO:0008006" key="4">
    <source>
        <dbReference type="Google" id="ProtNLM"/>
    </source>
</evidence>
<dbReference type="Proteomes" id="UP001157439">
    <property type="component" value="Unassembled WGS sequence"/>
</dbReference>
<proteinExistence type="predicted"/>
<protein>
    <recommendedName>
        <fullName evidence="4">Sugar transporter</fullName>
    </recommendedName>
</protein>
<feature type="transmembrane region" description="Helical" evidence="1">
    <location>
        <begin position="117"/>
        <end position="136"/>
    </location>
</feature>
<organism evidence="2 3">
    <name type="scientific">Paraferrimonas haliotis</name>
    <dbReference type="NCBI Taxonomy" id="2013866"/>
    <lineage>
        <taxon>Bacteria</taxon>
        <taxon>Pseudomonadati</taxon>
        <taxon>Pseudomonadota</taxon>
        <taxon>Gammaproteobacteria</taxon>
        <taxon>Alteromonadales</taxon>
        <taxon>Ferrimonadaceae</taxon>
        <taxon>Paraferrimonas</taxon>
    </lineage>
</organism>
<feature type="transmembrane region" description="Helical" evidence="1">
    <location>
        <begin position="87"/>
        <end position="105"/>
    </location>
</feature>
<evidence type="ECO:0000313" key="3">
    <source>
        <dbReference type="Proteomes" id="UP001157439"/>
    </source>
</evidence>
<feature type="transmembrane region" description="Helical" evidence="1">
    <location>
        <begin position="59"/>
        <end position="80"/>
    </location>
</feature>
<feature type="transmembrane region" description="Helical" evidence="1">
    <location>
        <begin position="12"/>
        <end position="33"/>
    </location>
</feature>
<dbReference type="RefSeq" id="WP_095498654.1">
    <property type="nucleotide sequence ID" value="NZ_BSPO01000003.1"/>
</dbReference>
<gene>
    <name evidence="2" type="ORF">GCM10007894_15930</name>
</gene>
<keyword evidence="3" id="KW-1185">Reference proteome</keyword>